<evidence type="ECO:0000313" key="17">
    <source>
        <dbReference type="EMBL" id="GAA1731359.1"/>
    </source>
</evidence>
<keyword evidence="9" id="KW-0808">Transferase</keyword>
<evidence type="ECO:0000256" key="10">
    <source>
        <dbReference type="ARBA" id="ARBA00022898"/>
    </source>
</evidence>
<comment type="similarity">
    <text evidence="4">Belongs to the class-V pyridoxal-phosphate-dependent aminotransferase family. SerC subfamily.</text>
</comment>
<feature type="domain" description="Aminotransferase class V" evidence="16">
    <location>
        <begin position="49"/>
        <end position="302"/>
    </location>
</feature>
<dbReference type="EMBL" id="BAAAPM010000005">
    <property type="protein sequence ID" value="GAA1731359.1"/>
    <property type="molecule type" value="Genomic_DNA"/>
</dbReference>
<gene>
    <name evidence="17" type="primary">serC</name>
    <name evidence="17" type="ORF">GCM10009809_28570</name>
</gene>
<keyword evidence="6" id="KW-0963">Cytoplasm</keyword>
<evidence type="ECO:0000256" key="6">
    <source>
        <dbReference type="ARBA" id="ARBA00022490"/>
    </source>
</evidence>
<dbReference type="InterPro" id="IPR015421">
    <property type="entry name" value="PyrdxlP-dep_Trfase_major"/>
</dbReference>
<dbReference type="InterPro" id="IPR015424">
    <property type="entry name" value="PyrdxlP-dep_Trfase"/>
</dbReference>
<keyword evidence="12" id="KW-0718">Serine biosynthesis</keyword>
<dbReference type="NCBIfam" id="TIGR01366">
    <property type="entry name" value="serC_3"/>
    <property type="match status" value="1"/>
</dbReference>
<evidence type="ECO:0000256" key="14">
    <source>
        <dbReference type="ARBA" id="ARBA00047630"/>
    </source>
</evidence>
<comment type="pathway">
    <text evidence="3">Amino-acid biosynthesis; L-serine biosynthesis; L-serine from 3-phospho-D-glycerate: step 2/3.</text>
</comment>
<evidence type="ECO:0000256" key="9">
    <source>
        <dbReference type="ARBA" id="ARBA00022679"/>
    </source>
</evidence>
<name>A0ABN2JLD1_9MICO</name>
<dbReference type="InterPro" id="IPR015422">
    <property type="entry name" value="PyrdxlP-dep_Trfase_small"/>
</dbReference>
<proteinExistence type="inferred from homology"/>
<evidence type="ECO:0000256" key="8">
    <source>
        <dbReference type="ARBA" id="ARBA00022605"/>
    </source>
</evidence>
<dbReference type="EC" id="2.6.1.52" evidence="5"/>
<keyword evidence="11" id="KW-0664">Pyridoxine biosynthesis</keyword>
<evidence type="ECO:0000256" key="3">
    <source>
        <dbReference type="ARBA" id="ARBA00005099"/>
    </source>
</evidence>
<dbReference type="RefSeq" id="WP_344249119.1">
    <property type="nucleotide sequence ID" value="NZ_BAAAPM010000005.1"/>
</dbReference>
<evidence type="ECO:0000256" key="13">
    <source>
        <dbReference type="ARBA" id="ARBA00031421"/>
    </source>
</evidence>
<evidence type="ECO:0000313" key="18">
    <source>
        <dbReference type="Proteomes" id="UP001501138"/>
    </source>
</evidence>
<dbReference type="SUPFAM" id="SSF53383">
    <property type="entry name" value="PLP-dependent transferases"/>
    <property type="match status" value="1"/>
</dbReference>
<dbReference type="Gene3D" id="3.40.640.10">
    <property type="entry name" value="Type I PLP-dependent aspartate aminotransferase-like (Major domain)"/>
    <property type="match status" value="1"/>
</dbReference>
<comment type="catalytic activity">
    <reaction evidence="14">
        <text>4-(phosphooxy)-L-threonine + 2-oxoglutarate = (R)-3-hydroxy-2-oxo-4-phosphooxybutanoate + L-glutamate</text>
        <dbReference type="Rhea" id="RHEA:16573"/>
        <dbReference type="ChEBI" id="CHEBI:16810"/>
        <dbReference type="ChEBI" id="CHEBI:29985"/>
        <dbReference type="ChEBI" id="CHEBI:58452"/>
        <dbReference type="ChEBI" id="CHEBI:58538"/>
        <dbReference type="EC" id="2.6.1.52"/>
    </reaction>
</comment>
<dbReference type="Proteomes" id="UP001501138">
    <property type="component" value="Unassembled WGS sequence"/>
</dbReference>
<keyword evidence="18" id="KW-1185">Reference proteome</keyword>
<evidence type="ECO:0000256" key="7">
    <source>
        <dbReference type="ARBA" id="ARBA00022576"/>
    </source>
</evidence>
<keyword evidence="7" id="KW-0032">Aminotransferase</keyword>
<comment type="cofactor">
    <cofactor evidence="1">
        <name>pyridoxal 5'-phosphate</name>
        <dbReference type="ChEBI" id="CHEBI:597326"/>
    </cofactor>
</comment>
<keyword evidence="8" id="KW-0028">Amino-acid biosynthesis</keyword>
<dbReference type="Gene3D" id="3.90.1150.10">
    <property type="entry name" value="Aspartate Aminotransferase, domain 1"/>
    <property type="match status" value="1"/>
</dbReference>
<dbReference type="InterPro" id="IPR022278">
    <property type="entry name" value="Pser_aminoTfrase"/>
</dbReference>
<protein>
    <recommendedName>
        <fullName evidence="5">phosphoserine transaminase</fullName>
        <ecNumber evidence="5">2.6.1.52</ecNumber>
    </recommendedName>
    <alternativeName>
        <fullName evidence="13">Phosphohydroxythreonine aminotransferase</fullName>
    </alternativeName>
</protein>
<evidence type="ECO:0000256" key="12">
    <source>
        <dbReference type="ARBA" id="ARBA00023299"/>
    </source>
</evidence>
<comment type="catalytic activity">
    <reaction evidence="15">
        <text>O-phospho-L-serine + 2-oxoglutarate = 3-phosphooxypyruvate + L-glutamate</text>
        <dbReference type="Rhea" id="RHEA:14329"/>
        <dbReference type="ChEBI" id="CHEBI:16810"/>
        <dbReference type="ChEBI" id="CHEBI:18110"/>
        <dbReference type="ChEBI" id="CHEBI:29985"/>
        <dbReference type="ChEBI" id="CHEBI:57524"/>
        <dbReference type="EC" id="2.6.1.52"/>
    </reaction>
</comment>
<comment type="function">
    <text evidence="2">Catalyzes the reversible conversion of 3-phosphohydroxypyruvate to phosphoserine and of 3-hydroxy-2-oxo-4-phosphonooxybutanoate to phosphohydroxythreonine.</text>
</comment>
<dbReference type="PANTHER" id="PTHR21152">
    <property type="entry name" value="AMINOTRANSFERASE CLASS V"/>
    <property type="match status" value="1"/>
</dbReference>
<comment type="caution">
    <text evidence="17">The sequence shown here is derived from an EMBL/GenBank/DDBJ whole genome shotgun (WGS) entry which is preliminary data.</text>
</comment>
<evidence type="ECO:0000256" key="4">
    <source>
        <dbReference type="ARBA" id="ARBA00006904"/>
    </source>
</evidence>
<reference evidence="17 18" key="1">
    <citation type="journal article" date="2019" name="Int. J. Syst. Evol. Microbiol.">
        <title>The Global Catalogue of Microorganisms (GCM) 10K type strain sequencing project: providing services to taxonomists for standard genome sequencing and annotation.</title>
        <authorList>
            <consortium name="The Broad Institute Genomics Platform"/>
            <consortium name="The Broad Institute Genome Sequencing Center for Infectious Disease"/>
            <person name="Wu L."/>
            <person name="Ma J."/>
        </authorList>
    </citation>
    <scope>NUCLEOTIDE SEQUENCE [LARGE SCALE GENOMIC DNA]</scope>
    <source>
        <strain evidence="17 18">JCM 15589</strain>
    </source>
</reference>
<dbReference type="InterPro" id="IPR006272">
    <property type="entry name" value="Pser_aminoTfrase_mycobac"/>
</dbReference>
<dbReference type="PANTHER" id="PTHR21152:SF40">
    <property type="entry name" value="ALANINE--GLYOXYLATE AMINOTRANSFERASE"/>
    <property type="match status" value="1"/>
</dbReference>
<organism evidence="17 18">
    <name type="scientific">Isoptericola hypogeus</name>
    <dbReference type="NCBI Taxonomy" id="300179"/>
    <lineage>
        <taxon>Bacteria</taxon>
        <taxon>Bacillati</taxon>
        <taxon>Actinomycetota</taxon>
        <taxon>Actinomycetes</taxon>
        <taxon>Micrococcales</taxon>
        <taxon>Promicromonosporaceae</taxon>
        <taxon>Isoptericola</taxon>
    </lineage>
</organism>
<sequence length="383" mass="39792">MPVEPTLVIPSSLLPADGRFGSGPSKVRASQVAALAAAGDPAAPVLGTSHRQPQVKDLVRRVRQGLATLFDLPDGYEVALGNGGSTAFWDVATACLVRRRAQHAVFGEFGGKFAAATRRAPFLEPSEVREAAPGTVALLEAVDGVDTYATVQNETSTGAMAPTRQVPDARAGGALLLVDATSGAGALPVDVRDTDVYYFGPQKVFGADGGLWLAVCSPAAVERAAEVEAGAEAAGRWVPEFLSLTTALASSRADQTLNTPAVATLVLLAEQVEWLLAQGGLAWSSARCAESAGALYGWAEARDWASPFVADPGARSTVVGTIDLDPGIDAPAVVGVLRAHGVLDVFPYRKLGRNQLRVGLFPAVDPDDVRALTACVDHVVEHL</sequence>
<evidence type="ECO:0000256" key="2">
    <source>
        <dbReference type="ARBA" id="ARBA00003483"/>
    </source>
</evidence>
<evidence type="ECO:0000256" key="5">
    <source>
        <dbReference type="ARBA" id="ARBA00013030"/>
    </source>
</evidence>
<accession>A0ABN2JLD1</accession>
<evidence type="ECO:0000256" key="11">
    <source>
        <dbReference type="ARBA" id="ARBA00023096"/>
    </source>
</evidence>
<keyword evidence="10" id="KW-0663">Pyridoxal phosphate</keyword>
<evidence type="ECO:0000259" key="16">
    <source>
        <dbReference type="Pfam" id="PF00266"/>
    </source>
</evidence>
<dbReference type="InterPro" id="IPR000192">
    <property type="entry name" value="Aminotrans_V_dom"/>
</dbReference>
<dbReference type="PIRSF" id="PIRSF000525">
    <property type="entry name" value="SerC"/>
    <property type="match status" value="1"/>
</dbReference>
<dbReference type="Pfam" id="PF00266">
    <property type="entry name" value="Aminotran_5"/>
    <property type="match status" value="1"/>
</dbReference>
<evidence type="ECO:0000256" key="1">
    <source>
        <dbReference type="ARBA" id="ARBA00001933"/>
    </source>
</evidence>
<evidence type="ECO:0000256" key="15">
    <source>
        <dbReference type="ARBA" id="ARBA00049007"/>
    </source>
</evidence>